<gene>
    <name evidence="1" type="ORF">DF3PB_920002</name>
</gene>
<proteinExistence type="predicted"/>
<dbReference type="AlphaFoldDB" id="A0A380TK94"/>
<organism evidence="1">
    <name type="scientific">metagenome</name>
    <dbReference type="NCBI Taxonomy" id="256318"/>
    <lineage>
        <taxon>unclassified sequences</taxon>
        <taxon>metagenomes</taxon>
    </lineage>
</organism>
<evidence type="ECO:0000313" key="1">
    <source>
        <dbReference type="EMBL" id="SUS08870.1"/>
    </source>
</evidence>
<accession>A0A380TK94</accession>
<protein>
    <submittedName>
        <fullName evidence="1">Uncharacterized protein</fullName>
    </submittedName>
</protein>
<name>A0A380TK94_9ZZZZ</name>
<sequence>MARERRAGCRRFRQPACSLSKLLEGRAQGRDDTAVGKPVAAEIRLCNVGIDVGERELEELVRKRGADRPVSVVLRVFDQLAANVAVKRQSERLDVNRRSDSHAAVEVMRLTGGSKEVRRVEVASTQGHDVVDLVCQAGDDFPVVVVEVLAVRFVRARIRIVRAAQIPAEAGIADRTTQAEQDVDLQVRLVTVVEVDVRTPEARVGSGAGNAGIDRVLEASLQRRPLVGLRNAAERIVGGQRDAAGDLAGNQILVLLFLGEHGRGGKGHGGKTERGGKQQFLIKHAVFSLLFTHHERGARFGKPHASWKQGTDQMCCRSASPQDSQLAQFSACFFESWDSEGLGEGSPARNLPKKWAERCGVNQKGCPDQVASPVVEPAPGRCSRLAALAISARETSCRSRSQPCPSSALAN</sequence>
<dbReference type="EMBL" id="UIDG01000648">
    <property type="protein sequence ID" value="SUS08870.1"/>
    <property type="molecule type" value="Genomic_DNA"/>
</dbReference>
<reference evidence="1" key="1">
    <citation type="submission" date="2018-07" db="EMBL/GenBank/DDBJ databases">
        <authorList>
            <person name="Quirk P.G."/>
            <person name="Krulwich T.A."/>
        </authorList>
    </citation>
    <scope>NUCLEOTIDE SEQUENCE</scope>
</reference>